<dbReference type="RefSeq" id="WP_244300242.1">
    <property type="nucleotide sequence ID" value="NZ_JBHSJE010000012.1"/>
</dbReference>
<organism evidence="2 3">
    <name type="scientific">Streptomyces atroolivaceus</name>
    <dbReference type="NCBI Taxonomy" id="66869"/>
    <lineage>
        <taxon>Bacteria</taxon>
        <taxon>Bacillati</taxon>
        <taxon>Actinomycetota</taxon>
        <taxon>Actinomycetes</taxon>
        <taxon>Kitasatosporales</taxon>
        <taxon>Streptomycetaceae</taxon>
        <taxon>Streptomyces</taxon>
    </lineage>
</organism>
<feature type="region of interest" description="Disordered" evidence="1">
    <location>
        <begin position="1"/>
        <end position="20"/>
    </location>
</feature>
<keyword evidence="3" id="KW-1185">Reference proteome</keyword>
<dbReference type="Proteomes" id="UP001595908">
    <property type="component" value="Unassembled WGS sequence"/>
</dbReference>
<sequence>MSSVRVLRMGPAPRNDRAAAGSGVAVPVGHQVLCAEGSAPERVVAYVERDLPPGGIPAYRSARSSGARSLVLWADEHRRERLATLVTVSAGSGVATYQVLGAHGELIGTLVREKALRGRGLRTRWTVAPAGGQEAVGFKGRVFWWCVWWLLSPVQTLIIVLSLLSGDGDAARGPRRIVWRAGGQVPLEFRSKDDTVHLHAPGYDWRLGAALVAVLRTFDSWLLGNEWDDKKE</sequence>
<gene>
    <name evidence="2" type="ORF">ACFPL4_31355</name>
</gene>
<evidence type="ECO:0000313" key="3">
    <source>
        <dbReference type="Proteomes" id="UP001595908"/>
    </source>
</evidence>
<reference evidence="3" key="1">
    <citation type="journal article" date="2019" name="Int. J. Syst. Evol. Microbiol.">
        <title>The Global Catalogue of Microorganisms (GCM) 10K type strain sequencing project: providing services to taxonomists for standard genome sequencing and annotation.</title>
        <authorList>
            <consortium name="The Broad Institute Genomics Platform"/>
            <consortium name="The Broad Institute Genome Sequencing Center for Infectious Disease"/>
            <person name="Wu L."/>
            <person name="Ma J."/>
        </authorList>
    </citation>
    <scope>NUCLEOTIDE SEQUENCE [LARGE SCALE GENOMIC DNA]</scope>
    <source>
        <strain evidence="3">ICMP 257</strain>
    </source>
</reference>
<protein>
    <recommendedName>
        <fullName evidence="4">N-acetyltransferase domain-containing protein</fullName>
    </recommendedName>
</protein>
<proteinExistence type="predicted"/>
<name>A0ABV9VGP0_STRAZ</name>
<evidence type="ECO:0000313" key="2">
    <source>
        <dbReference type="EMBL" id="MFC4982788.1"/>
    </source>
</evidence>
<evidence type="ECO:0008006" key="4">
    <source>
        <dbReference type="Google" id="ProtNLM"/>
    </source>
</evidence>
<evidence type="ECO:0000256" key="1">
    <source>
        <dbReference type="SAM" id="MobiDB-lite"/>
    </source>
</evidence>
<comment type="caution">
    <text evidence="2">The sequence shown here is derived from an EMBL/GenBank/DDBJ whole genome shotgun (WGS) entry which is preliminary data.</text>
</comment>
<dbReference type="EMBL" id="JBHSJE010000012">
    <property type="protein sequence ID" value="MFC4982788.1"/>
    <property type="molecule type" value="Genomic_DNA"/>
</dbReference>
<dbReference type="GeneID" id="31234109"/>
<accession>A0ABV9VGP0</accession>